<proteinExistence type="predicted"/>
<evidence type="ECO:0000259" key="7">
    <source>
        <dbReference type="PROSITE" id="PS50250"/>
    </source>
</evidence>
<keyword evidence="2" id="KW-0396">Initiation factor</keyword>
<keyword evidence="3" id="KW-0694">RNA-binding</keyword>
<feature type="region of interest" description="Disordered" evidence="6">
    <location>
        <begin position="290"/>
        <end position="316"/>
    </location>
</feature>
<keyword evidence="9" id="KW-1185">Reference proteome</keyword>
<dbReference type="PANTHER" id="PTHR14005">
    <property type="entry name" value="EUKARYOTIC TRANSLATION INITIATION FACTOR 3, THETA SUBUNIT"/>
    <property type="match status" value="1"/>
</dbReference>
<gene>
    <name evidence="8" type="ORF">TeGR_g4374</name>
</gene>
<dbReference type="Proteomes" id="UP001165060">
    <property type="component" value="Unassembled WGS sequence"/>
</dbReference>
<evidence type="ECO:0000256" key="4">
    <source>
        <dbReference type="ARBA" id="ARBA00022917"/>
    </source>
</evidence>
<feature type="compositionally biased region" description="Gly residues" evidence="6">
    <location>
        <begin position="628"/>
        <end position="637"/>
    </location>
</feature>
<feature type="region of interest" description="Disordered" evidence="6">
    <location>
        <begin position="524"/>
        <end position="637"/>
    </location>
</feature>
<comment type="caution">
    <text evidence="8">The sequence shown here is derived from an EMBL/GenBank/DDBJ whole genome shotgun (WGS) entry which is preliminary data.</text>
</comment>
<dbReference type="EMBL" id="BRYB01004383">
    <property type="protein sequence ID" value="GMI30106.1"/>
    <property type="molecule type" value="Genomic_DNA"/>
</dbReference>
<name>A0ABQ6MQD0_9STRA</name>
<accession>A0ABQ6MQD0</accession>
<evidence type="ECO:0000256" key="1">
    <source>
        <dbReference type="ARBA" id="ARBA00022490"/>
    </source>
</evidence>
<sequence>TPPHPSYAWFRYSSLCREFNKSMTDEVRASQASSVLLAALTIPASSGAGDAAPTNLATSAEDNLSRDKNVRMATLLGFNTNPTRASLLNELINNQNILQSVPAYLKELYVNLEQTNDPLVLIASTAPLLEQLKGDEDVKMYADAVKHSLLTKLLLLLSKVYQTISIPHISKLTAPLGMTFMEIETAIYAAVKAKSVFVRIDHAGDLLRFSDANLESEVLRTQLTTLGKSLEKISRQITPLDTDELEERRARFFAEVKATMDKDAEVALARRTTIEESKVTKEREEQEAKAAAAAKKKEDDEAKKKETAKRIKMEEKNREREKQIKIADEMELQKKKQYLVKLGKNIENMEAADFAAADTDSLIREHSNKQLKKKEDAERRLKDQVRRLDFITRAVRIEEEPVRLKARETMLQNHKAKYESEITTRLSTAKEKYEKDKEKQSLFADVFKYMGDFEAKVMAERKVAHAAALKEAQEKALADAKEAKMERAKKRMEDDHRKVREDKERAIAEEKERLIKEAQAAAMLKEKQEARAMAEAKEREDRERNSWSTVPERQAPRSGGGGGGGGGYVPPGARGGGGGGGGYVPPGARGGGGGLGFGGGGGRSELPPPPTAAPAAGSKYVPPSQRQGAGGGGWSRG</sequence>
<feature type="compositionally biased region" description="Basic and acidic residues" evidence="6">
    <location>
        <begin position="295"/>
        <end position="316"/>
    </location>
</feature>
<feature type="non-terminal residue" evidence="8">
    <location>
        <position position="1"/>
    </location>
</feature>
<feature type="compositionally biased region" description="Gly residues" evidence="6">
    <location>
        <begin position="558"/>
        <end position="603"/>
    </location>
</feature>
<evidence type="ECO:0000313" key="9">
    <source>
        <dbReference type="Proteomes" id="UP001165060"/>
    </source>
</evidence>
<feature type="compositionally biased region" description="Basic and acidic residues" evidence="6">
    <location>
        <begin position="524"/>
        <end position="545"/>
    </location>
</feature>
<protein>
    <recommendedName>
        <fullName evidence="7">PCI domain-containing protein</fullName>
    </recommendedName>
</protein>
<evidence type="ECO:0000256" key="3">
    <source>
        <dbReference type="ARBA" id="ARBA00022884"/>
    </source>
</evidence>
<keyword evidence="4" id="KW-0648">Protein biosynthesis</keyword>
<keyword evidence="5" id="KW-0175">Coiled coil</keyword>
<evidence type="ECO:0000313" key="8">
    <source>
        <dbReference type="EMBL" id="GMI30106.1"/>
    </source>
</evidence>
<reference evidence="8 9" key="1">
    <citation type="journal article" date="2023" name="Commun. Biol.">
        <title>Genome analysis of Parmales, the sister group of diatoms, reveals the evolutionary specialization of diatoms from phago-mixotrophs to photoautotrophs.</title>
        <authorList>
            <person name="Ban H."/>
            <person name="Sato S."/>
            <person name="Yoshikawa S."/>
            <person name="Yamada K."/>
            <person name="Nakamura Y."/>
            <person name="Ichinomiya M."/>
            <person name="Sato N."/>
            <person name="Blanc-Mathieu R."/>
            <person name="Endo H."/>
            <person name="Kuwata A."/>
            <person name="Ogata H."/>
        </authorList>
    </citation>
    <scope>NUCLEOTIDE SEQUENCE [LARGE SCALE GENOMIC DNA]</scope>
</reference>
<evidence type="ECO:0000256" key="2">
    <source>
        <dbReference type="ARBA" id="ARBA00022540"/>
    </source>
</evidence>
<dbReference type="Gene3D" id="1.25.40.860">
    <property type="match status" value="1"/>
</dbReference>
<dbReference type="InterPro" id="IPR000717">
    <property type="entry name" value="PCI_dom"/>
</dbReference>
<dbReference type="PANTHER" id="PTHR14005:SF0">
    <property type="entry name" value="EUKARYOTIC TRANSLATION INITIATION FACTOR 3 SUBUNIT A"/>
    <property type="match status" value="1"/>
</dbReference>
<feature type="coiled-coil region" evidence="5">
    <location>
        <begin position="364"/>
        <end position="394"/>
    </location>
</feature>
<keyword evidence="1" id="KW-0963">Cytoplasm</keyword>
<dbReference type="InterPro" id="IPR027512">
    <property type="entry name" value="EIF3A"/>
</dbReference>
<feature type="region of interest" description="Disordered" evidence="6">
    <location>
        <begin position="480"/>
        <end position="505"/>
    </location>
</feature>
<feature type="domain" description="PCI" evidence="7">
    <location>
        <begin position="28"/>
        <end position="214"/>
    </location>
</feature>
<organism evidence="8 9">
    <name type="scientific">Tetraparma gracilis</name>
    <dbReference type="NCBI Taxonomy" id="2962635"/>
    <lineage>
        <taxon>Eukaryota</taxon>
        <taxon>Sar</taxon>
        <taxon>Stramenopiles</taxon>
        <taxon>Ochrophyta</taxon>
        <taxon>Bolidophyceae</taxon>
        <taxon>Parmales</taxon>
        <taxon>Triparmaceae</taxon>
        <taxon>Tetraparma</taxon>
    </lineage>
</organism>
<evidence type="ECO:0000256" key="6">
    <source>
        <dbReference type="SAM" id="MobiDB-lite"/>
    </source>
</evidence>
<dbReference type="InterPro" id="IPR054711">
    <property type="entry name" value="eIF3a_PCI_TPR-like"/>
</dbReference>
<dbReference type="Pfam" id="PF22591">
    <property type="entry name" value="eIF3a_PCI_TPR-like"/>
    <property type="match status" value="1"/>
</dbReference>
<evidence type="ECO:0000256" key="5">
    <source>
        <dbReference type="SAM" id="Coils"/>
    </source>
</evidence>
<dbReference type="PROSITE" id="PS50250">
    <property type="entry name" value="PCI"/>
    <property type="match status" value="1"/>
</dbReference>